<dbReference type="Proteomes" id="UP000295724">
    <property type="component" value="Unassembled WGS sequence"/>
</dbReference>
<gene>
    <name evidence="1" type="ORF">C8D91_2182</name>
</gene>
<name>A0A4R6XL42_9GAMM</name>
<protein>
    <submittedName>
        <fullName evidence="1">Uncharacterized protein</fullName>
    </submittedName>
</protein>
<reference evidence="1 2" key="1">
    <citation type="submission" date="2019-03" db="EMBL/GenBank/DDBJ databases">
        <title>Genomic Encyclopedia of Type Strains, Phase IV (KMG-IV): sequencing the most valuable type-strain genomes for metagenomic binning, comparative biology and taxonomic classification.</title>
        <authorList>
            <person name="Goeker M."/>
        </authorList>
    </citation>
    <scope>NUCLEOTIDE SEQUENCE [LARGE SCALE GENOMIC DNA]</scope>
    <source>
        <strain evidence="1 2">DSM 25488</strain>
    </source>
</reference>
<dbReference type="RefSeq" id="WP_099019716.1">
    <property type="nucleotide sequence ID" value="NZ_NIHB01000003.1"/>
</dbReference>
<dbReference type="EMBL" id="SNZB01000005">
    <property type="protein sequence ID" value="TDR18267.1"/>
    <property type="molecule type" value="Genomic_DNA"/>
</dbReference>
<dbReference type="AlphaFoldDB" id="A0A4R6XL42"/>
<comment type="caution">
    <text evidence="1">The sequence shown here is derived from an EMBL/GenBank/DDBJ whole genome shotgun (WGS) entry which is preliminary data.</text>
</comment>
<proteinExistence type="predicted"/>
<evidence type="ECO:0000313" key="1">
    <source>
        <dbReference type="EMBL" id="TDR18267.1"/>
    </source>
</evidence>
<keyword evidence="2" id="KW-1185">Reference proteome</keyword>
<organism evidence="1 2">
    <name type="scientific">Marinicella litoralis</name>
    <dbReference type="NCBI Taxonomy" id="644220"/>
    <lineage>
        <taxon>Bacteria</taxon>
        <taxon>Pseudomonadati</taxon>
        <taxon>Pseudomonadota</taxon>
        <taxon>Gammaproteobacteria</taxon>
        <taxon>Lysobacterales</taxon>
        <taxon>Marinicellaceae</taxon>
        <taxon>Marinicella</taxon>
    </lineage>
</organism>
<sequence>MYSLLFRYFYISKKYNQIANGIFYLMQYCLRTLEPNLALKRFLQYQKKNNVKKQINLLRQVQIWKNEPSERDFFSRDEIKTKTHCENLIEFTEKHKNTHDLYMFFDVLAKYSINNLNNIKKTGLVFDLNEQLSNLKYWNSIIFKFGTGIVSYSNCTKIYGHSGHIDRMNDSFLFLLSVNNILKDLFEGNINPCPYSDGDNGHLHICKSTELVNDNCYKNPFLKSKGFKTEKKCLYGNGTYLLGYTNKIQFDSESH</sequence>
<accession>A0A4R6XL42</accession>
<evidence type="ECO:0000313" key="2">
    <source>
        <dbReference type="Proteomes" id="UP000295724"/>
    </source>
</evidence>